<gene>
    <name evidence="2" type="ORF">SASPL_105872</name>
</gene>
<sequence>MAVAEARAVLHRTANRCMVQEDAKRAPKFAYCSTIPTSVKQADTVSSASRGLDVPNGVTIPFNLNLSFINLSPNSKWWLQPQLNYGYQKGSTNQQFTSSECSMDIWQKHEISGALARNEDNQGRNMVTGDKLEFGIKEDDREVHVKDLGPKVPKHADEISFDPKSRIGAGKNAPWWRTADTDELALLVAQRSLDYIENCDLPMPQNTNVKKDVDVKLSCFCHDGSACDKHFVLAEGQSENSTEKLFSDIPTIETTIENDQSKAQLMEALCHSQTRAREAERAAKQACAEKEHVVKLVFRQASQLFAYKQWLRIEGMYLQFLNSSSQSMVPMLPWAPQITKKAQTARDMTSSRKRAKNSSSRHEACKCTVAFTIGLGLAGAGFLLGWSIAWITAFPLFLQCCKYDLDGTSWERDPEIGKMPVMDKLKIFVVQEPVVAASCLIAGVGLFLPAVVRPILDSYGTSNQGPKTCMSDIHFVQLCIAAVISPT</sequence>
<dbReference type="EMBL" id="PNBA02000002">
    <property type="protein sequence ID" value="KAG6434248.1"/>
    <property type="molecule type" value="Genomic_DNA"/>
</dbReference>
<evidence type="ECO:0000313" key="2">
    <source>
        <dbReference type="EMBL" id="KAG6434248.1"/>
    </source>
</evidence>
<dbReference type="Proteomes" id="UP000298416">
    <property type="component" value="Unassembled WGS sequence"/>
</dbReference>
<comment type="caution">
    <text evidence="2">The sequence shown here is derived from an EMBL/GenBank/DDBJ whole genome shotgun (WGS) entry which is preliminary data.</text>
</comment>
<name>A0A8X9AAD8_SALSN</name>
<reference evidence="2" key="1">
    <citation type="submission" date="2018-01" db="EMBL/GenBank/DDBJ databases">
        <authorList>
            <person name="Mao J.F."/>
        </authorList>
    </citation>
    <scope>NUCLEOTIDE SEQUENCE</scope>
    <source>
        <strain evidence="2">Huo1</strain>
        <tissue evidence="2">Leaf</tissue>
    </source>
</reference>
<keyword evidence="1" id="KW-1133">Transmembrane helix</keyword>
<dbReference type="AlphaFoldDB" id="A0A8X9AAD8"/>
<protein>
    <submittedName>
        <fullName evidence="2">Uncharacterized protein</fullName>
    </submittedName>
</protein>
<evidence type="ECO:0000313" key="3">
    <source>
        <dbReference type="Proteomes" id="UP000298416"/>
    </source>
</evidence>
<feature type="transmembrane region" description="Helical" evidence="1">
    <location>
        <begin position="369"/>
        <end position="398"/>
    </location>
</feature>
<keyword evidence="3" id="KW-1185">Reference proteome</keyword>
<accession>A0A8X9AAD8</accession>
<dbReference type="PANTHER" id="PTHR33868">
    <property type="entry name" value="EXPRESSED PROTEIN"/>
    <property type="match status" value="1"/>
</dbReference>
<reference evidence="2" key="2">
    <citation type="submission" date="2020-08" db="EMBL/GenBank/DDBJ databases">
        <title>Plant Genome Project.</title>
        <authorList>
            <person name="Zhang R.-G."/>
        </authorList>
    </citation>
    <scope>NUCLEOTIDE SEQUENCE</scope>
    <source>
        <strain evidence="2">Huo1</strain>
        <tissue evidence="2">Leaf</tissue>
    </source>
</reference>
<proteinExistence type="predicted"/>
<organism evidence="2">
    <name type="scientific">Salvia splendens</name>
    <name type="common">Scarlet sage</name>
    <dbReference type="NCBI Taxonomy" id="180675"/>
    <lineage>
        <taxon>Eukaryota</taxon>
        <taxon>Viridiplantae</taxon>
        <taxon>Streptophyta</taxon>
        <taxon>Embryophyta</taxon>
        <taxon>Tracheophyta</taxon>
        <taxon>Spermatophyta</taxon>
        <taxon>Magnoliopsida</taxon>
        <taxon>eudicotyledons</taxon>
        <taxon>Gunneridae</taxon>
        <taxon>Pentapetalae</taxon>
        <taxon>asterids</taxon>
        <taxon>lamiids</taxon>
        <taxon>Lamiales</taxon>
        <taxon>Lamiaceae</taxon>
        <taxon>Nepetoideae</taxon>
        <taxon>Mentheae</taxon>
        <taxon>Salviinae</taxon>
        <taxon>Salvia</taxon>
        <taxon>Salvia subgen. Calosphace</taxon>
        <taxon>core Calosphace</taxon>
    </lineage>
</organism>
<keyword evidence="1" id="KW-0472">Membrane</keyword>
<keyword evidence="1" id="KW-0812">Transmembrane</keyword>
<feature type="transmembrane region" description="Helical" evidence="1">
    <location>
        <begin position="434"/>
        <end position="456"/>
    </location>
</feature>
<dbReference type="PANTHER" id="PTHR33868:SF2">
    <property type="entry name" value="EXPRESSED PROTEIN"/>
    <property type="match status" value="1"/>
</dbReference>
<evidence type="ECO:0000256" key="1">
    <source>
        <dbReference type="SAM" id="Phobius"/>
    </source>
</evidence>